<dbReference type="RefSeq" id="WP_081935784.1">
    <property type="nucleotide sequence ID" value="NZ_CP090439.1"/>
</dbReference>
<keyword evidence="4" id="KW-0574">Periplasm</keyword>
<evidence type="ECO:0000313" key="10">
    <source>
        <dbReference type="EMBL" id="GAL17854.1"/>
    </source>
</evidence>
<dbReference type="GO" id="GO:0006508">
    <property type="term" value="P:proteolysis"/>
    <property type="evidence" value="ECO:0007669"/>
    <property type="project" value="UniProtKB-KW"/>
</dbReference>
<keyword evidence="2" id="KW-0479">Metal-binding</keyword>
<proteinExistence type="predicted"/>
<evidence type="ECO:0000256" key="1">
    <source>
        <dbReference type="ARBA" id="ARBA00022670"/>
    </source>
</evidence>
<dbReference type="NCBIfam" id="NF006947">
    <property type="entry name" value="PRK09429.1"/>
    <property type="match status" value="1"/>
</dbReference>
<feature type="compositionally biased region" description="Basic and acidic residues" evidence="9">
    <location>
        <begin position="251"/>
        <end position="260"/>
    </location>
</feature>
<dbReference type="PIRSF" id="PIRSF018455">
    <property type="entry name" value="MepA"/>
    <property type="match status" value="1"/>
</dbReference>
<dbReference type="Proteomes" id="UP000029228">
    <property type="component" value="Unassembled WGS sequence"/>
</dbReference>
<dbReference type="STRING" id="990268.JCM19235_6407"/>
<dbReference type="EMBL" id="BBMR01000002">
    <property type="protein sequence ID" value="GAL17854.1"/>
    <property type="molecule type" value="Genomic_DNA"/>
</dbReference>
<dbReference type="GO" id="GO:0046872">
    <property type="term" value="F:metal ion binding"/>
    <property type="evidence" value="ECO:0007669"/>
    <property type="project" value="UniProtKB-KW"/>
</dbReference>
<comment type="caution">
    <text evidence="10">The sequence shown here is derived from an EMBL/GenBank/DDBJ whole genome shotgun (WGS) entry which is preliminary data.</text>
</comment>
<accession>A0A090RUF2</accession>
<evidence type="ECO:0000256" key="9">
    <source>
        <dbReference type="SAM" id="MobiDB-lite"/>
    </source>
</evidence>
<dbReference type="InterPro" id="IPR005073">
    <property type="entry name" value="Peptidase_M74"/>
</dbReference>
<dbReference type="InterPro" id="IPR009045">
    <property type="entry name" value="Zn_M74/Hedgehog-like"/>
</dbReference>
<dbReference type="Pfam" id="PF03411">
    <property type="entry name" value="Peptidase_M74"/>
    <property type="match status" value="1"/>
</dbReference>
<dbReference type="GO" id="GO:0004252">
    <property type="term" value="F:serine-type endopeptidase activity"/>
    <property type="evidence" value="ECO:0007669"/>
    <property type="project" value="InterPro"/>
</dbReference>
<protein>
    <submittedName>
        <fullName evidence="10">Murein endopeptidase</fullName>
    </submittedName>
</protein>
<dbReference type="OrthoDB" id="1467367at2"/>
<keyword evidence="5" id="KW-0378">Hydrolase</keyword>
<dbReference type="GO" id="GO:0030288">
    <property type="term" value="C:outer membrane-bounded periplasmic space"/>
    <property type="evidence" value="ECO:0007669"/>
    <property type="project" value="InterPro"/>
</dbReference>
<organism evidence="10 11">
    <name type="scientific">Vibrio maritimus</name>
    <dbReference type="NCBI Taxonomy" id="990268"/>
    <lineage>
        <taxon>Bacteria</taxon>
        <taxon>Pseudomonadati</taxon>
        <taxon>Pseudomonadota</taxon>
        <taxon>Gammaproteobacteria</taxon>
        <taxon>Vibrionales</taxon>
        <taxon>Vibrionaceae</taxon>
        <taxon>Vibrio</taxon>
    </lineage>
</organism>
<gene>
    <name evidence="10" type="ORF">JCM19235_6407</name>
</gene>
<evidence type="ECO:0000256" key="5">
    <source>
        <dbReference type="ARBA" id="ARBA00022801"/>
    </source>
</evidence>
<keyword evidence="6" id="KW-0862">Zinc</keyword>
<keyword evidence="1" id="KW-0645">Protease</keyword>
<evidence type="ECO:0000256" key="2">
    <source>
        <dbReference type="ARBA" id="ARBA00022723"/>
    </source>
</evidence>
<feature type="region of interest" description="Disordered" evidence="9">
    <location>
        <begin position="246"/>
        <end position="269"/>
    </location>
</feature>
<evidence type="ECO:0000313" key="11">
    <source>
        <dbReference type="Proteomes" id="UP000029228"/>
    </source>
</evidence>
<keyword evidence="8" id="KW-1015">Disulfide bond</keyword>
<keyword evidence="11" id="KW-1185">Reference proteome</keyword>
<evidence type="ECO:0000256" key="6">
    <source>
        <dbReference type="ARBA" id="ARBA00022833"/>
    </source>
</evidence>
<evidence type="ECO:0000256" key="4">
    <source>
        <dbReference type="ARBA" id="ARBA00022764"/>
    </source>
</evidence>
<keyword evidence="3" id="KW-0732">Signal</keyword>
<reference evidence="10 11" key="2">
    <citation type="submission" date="2014-09" db="EMBL/GenBank/DDBJ databases">
        <authorList>
            <consortium name="NBRP consortium"/>
            <person name="Sawabe T."/>
            <person name="Meirelles P."/>
            <person name="Nakanishi M."/>
            <person name="Sayaka M."/>
            <person name="Hattori M."/>
            <person name="Ohkuma M."/>
        </authorList>
    </citation>
    <scope>NUCLEOTIDE SEQUENCE [LARGE SCALE GENOMIC DNA]</scope>
    <source>
        <strain evidence="11">JCM19235</strain>
    </source>
</reference>
<evidence type="ECO:0000256" key="3">
    <source>
        <dbReference type="ARBA" id="ARBA00022729"/>
    </source>
</evidence>
<dbReference type="GO" id="GO:0008237">
    <property type="term" value="F:metallopeptidase activity"/>
    <property type="evidence" value="ECO:0007669"/>
    <property type="project" value="UniProtKB-KW"/>
</dbReference>
<dbReference type="AlphaFoldDB" id="A0A090RUF2"/>
<feature type="disulfide bond" evidence="8">
    <location>
        <begin position="216"/>
        <end position="223"/>
    </location>
</feature>
<dbReference type="SUPFAM" id="SSF55166">
    <property type="entry name" value="Hedgehog/DD-peptidase"/>
    <property type="match status" value="1"/>
</dbReference>
<sequence>MTRFAWLALLLVASSGYGLERSWDEVTVPSDGDSNSIGSYANGCLEGAEALSLNGAGYQVIRSQRNRYYGHRDMIAYLTELASKVDRLGIGHLLVGDISMPRGGRFTSGHASHQTGLDADIWLRLPNQPLSDVEAANPEPYPVVDIEKYRFKKDKWTTNHSLLLQVAANDERVARIFVHPLIKKQLCEVSWKERDWLRKVRPWWGHYYHFHVRLHCPEGESKCIAQNAPPPGDGCGQELASWKPYIPAKKKPADKVTKTEPKKKRVSKPKYQECVALLAEP</sequence>
<keyword evidence="7" id="KW-0482">Metalloprotease</keyword>
<evidence type="ECO:0000256" key="8">
    <source>
        <dbReference type="PIRSR" id="PIRSR018455-2"/>
    </source>
</evidence>
<feature type="disulfide bond" evidence="8">
    <location>
        <begin position="187"/>
        <end position="235"/>
    </location>
</feature>
<dbReference type="Gene3D" id="3.30.1380.10">
    <property type="match status" value="1"/>
</dbReference>
<name>A0A090RUF2_9VIBR</name>
<reference evidence="10 11" key="1">
    <citation type="submission" date="2014-09" db="EMBL/GenBank/DDBJ databases">
        <title>Vibrio maritimus JCM 19235. (C45) whole genome shotgun sequence.</title>
        <authorList>
            <person name="Sawabe T."/>
            <person name="Meirelles P."/>
            <person name="Nakanishi M."/>
            <person name="Sayaka M."/>
            <person name="Hattori M."/>
            <person name="Ohkuma M."/>
        </authorList>
    </citation>
    <scope>NUCLEOTIDE SEQUENCE [LARGE SCALE GENOMIC DNA]</scope>
    <source>
        <strain evidence="11">JCM19235</strain>
    </source>
</reference>
<evidence type="ECO:0000256" key="7">
    <source>
        <dbReference type="ARBA" id="ARBA00023049"/>
    </source>
</evidence>